<evidence type="ECO:0000313" key="3">
    <source>
        <dbReference type="EMBL" id="CAB4331329.1"/>
    </source>
</evidence>
<name>A0A6J5YXE1_9ZZZZ</name>
<organism evidence="4">
    <name type="scientific">freshwater metagenome</name>
    <dbReference type="NCBI Taxonomy" id="449393"/>
    <lineage>
        <taxon>unclassified sequences</taxon>
        <taxon>metagenomes</taxon>
        <taxon>ecological metagenomes</taxon>
    </lineage>
</organism>
<dbReference type="Gene3D" id="3.30.450.380">
    <property type="match status" value="1"/>
</dbReference>
<sequence length="451" mass="50134">MTLADRLSRTDAADAKSVIAAKSLRQISHDIAFDDERDIKFRVHEELIEILGQQLYGDQVDLEILEKHVFDATTKVLDAIDRPLSGLDRARMMQEVTDEILGLGPLQPLLRDPNISEIMVNRFDQIYVERDGNIFPSPLTFANEEHLRRTIDRIVSSVGRRVDESSPMVDARLADGSRVNAVVPPIALDGSSLTIRKFSEDAFTSRDLVAMETITQKAMDVLAACVQGRLNMVISGGTGSGKTTTLNVLSSFIPDDERIITVEDAAELSLGQPHVVRLETRPSNTEDKGLVTIRDLVKNSLRMRPDRIVVGEVRDGAALDMLQAMNTGHDGSLTTVHANTTRDALSRIETMVLMAGMDLPIRAIREQITHAINVVVQQSRMRDGSRRITKISEITGLEGETIVMQDLYSFEYSDANTRGVVGQLLPTGIMPEFLDRLAQRDVQLSAEYFRR</sequence>
<dbReference type="GO" id="GO:0016887">
    <property type="term" value="F:ATP hydrolysis activity"/>
    <property type="evidence" value="ECO:0007669"/>
    <property type="project" value="InterPro"/>
</dbReference>
<feature type="domain" description="Bacterial type II secretion system protein E" evidence="2">
    <location>
        <begin position="301"/>
        <end position="315"/>
    </location>
</feature>
<dbReference type="SUPFAM" id="SSF52540">
    <property type="entry name" value="P-loop containing nucleoside triphosphate hydrolases"/>
    <property type="match status" value="1"/>
</dbReference>
<dbReference type="EMBL" id="CAFBIX010000007">
    <property type="protein sequence ID" value="CAB4846565.1"/>
    <property type="molecule type" value="Genomic_DNA"/>
</dbReference>
<evidence type="ECO:0000313" key="5">
    <source>
        <dbReference type="EMBL" id="CAB4707942.1"/>
    </source>
</evidence>
<dbReference type="EMBL" id="CAFBPK010000005">
    <property type="protein sequence ID" value="CAB5014505.1"/>
    <property type="molecule type" value="Genomic_DNA"/>
</dbReference>
<dbReference type="EMBL" id="CAEZYC010000032">
    <property type="protein sequence ID" value="CAB4707942.1"/>
    <property type="molecule type" value="Genomic_DNA"/>
</dbReference>
<dbReference type="EMBL" id="CAFAAO010000002">
    <property type="protein sequence ID" value="CAB4794296.1"/>
    <property type="molecule type" value="Genomic_DNA"/>
</dbReference>
<dbReference type="EMBL" id="CAEZZD010000042">
    <property type="protein sequence ID" value="CAB4745370.1"/>
    <property type="molecule type" value="Genomic_DNA"/>
</dbReference>
<dbReference type="EMBL" id="CAFBQG010000080">
    <property type="protein sequence ID" value="CAB5049244.1"/>
    <property type="molecule type" value="Genomic_DNA"/>
</dbReference>
<evidence type="ECO:0000313" key="6">
    <source>
        <dbReference type="EMBL" id="CAB4745370.1"/>
    </source>
</evidence>
<evidence type="ECO:0000259" key="2">
    <source>
        <dbReference type="PROSITE" id="PS00662"/>
    </source>
</evidence>
<reference evidence="4" key="1">
    <citation type="submission" date="2020-05" db="EMBL/GenBank/DDBJ databases">
        <authorList>
            <person name="Chiriac C."/>
            <person name="Salcher M."/>
            <person name="Ghai R."/>
            <person name="Kavagutti S V."/>
        </authorList>
    </citation>
    <scope>NUCLEOTIDE SEQUENCE</scope>
</reference>
<gene>
    <name evidence="5" type="ORF">UFOPK2648_00712</name>
    <name evidence="6" type="ORF">UFOPK2824_00409</name>
    <name evidence="7" type="ORF">UFOPK3037_00156</name>
    <name evidence="8" type="ORF">UFOPK3278_00352</name>
    <name evidence="3" type="ORF">UFOPK3406_00212</name>
    <name evidence="4" type="ORF">UFOPK3925_00526</name>
    <name evidence="9" type="ORF">UFOPK4097_00525</name>
    <name evidence="10" type="ORF">UFOPK4301_00754</name>
</gene>
<dbReference type="PANTHER" id="PTHR30486:SF15">
    <property type="entry name" value="TYPE II_IV SECRETION SYSTEM ATPASE"/>
    <property type="match status" value="1"/>
</dbReference>
<dbReference type="PROSITE" id="PS00662">
    <property type="entry name" value="T2SP_E"/>
    <property type="match status" value="1"/>
</dbReference>
<dbReference type="EMBL" id="CAESAD010000001">
    <property type="protein sequence ID" value="CAB4334884.1"/>
    <property type="molecule type" value="Genomic_DNA"/>
</dbReference>
<evidence type="ECO:0000313" key="9">
    <source>
        <dbReference type="EMBL" id="CAB5014505.1"/>
    </source>
</evidence>
<evidence type="ECO:0000313" key="4">
    <source>
        <dbReference type="EMBL" id="CAB4334884.1"/>
    </source>
</evidence>
<accession>A0A6J5YXE1</accession>
<dbReference type="EMBL" id="CAESAI010000003">
    <property type="protein sequence ID" value="CAB4331329.1"/>
    <property type="molecule type" value="Genomic_DNA"/>
</dbReference>
<dbReference type="InterPro" id="IPR050921">
    <property type="entry name" value="T4SS_GSP_E_ATPase"/>
</dbReference>
<dbReference type="InterPro" id="IPR001482">
    <property type="entry name" value="T2SS/T4SS_dom"/>
</dbReference>
<dbReference type="AlphaFoldDB" id="A0A6J5YXE1"/>
<evidence type="ECO:0000313" key="10">
    <source>
        <dbReference type="EMBL" id="CAB5049244.1"/>
    </source>
</evidence>
<evidence type="ECO:0000313" key="8">
    <source>
        <dbReference type="EMBL" id="CAB4846565.1"/>
    </source>
</evidence>
<evidence type="ECO:0000313" key="7">
    <source>
        <dbReference type="EMBL" id="CAB4794296.1"/>
    </source>
</evidence>
<dbReference type="InterPro" id="IPR027417">
    <property type="entry name" value="P-loop_NTPase"/>
</dbReference>
<dbReference type="PANTHER" id="PTHR30486">
    <property type="entry name" value="TWITCHING MOTILITY PROTEIN PILT"/>
    <property type="match status" value="1"/>
</dbReference>
<dbReference type="Gene3D" id="3.40.50.300">
    <property type="entry name" value="P-loop containing nucleotide triphosphate hydrolases"/>
    <property type="match status" value="1"/>
</dbReference>
<proteinExistence type="inferred from homology"/>
<evidence type="ECO:0000256" key="1">
    <source>
        <dbReference type="ARBA" id="ARBA00006611"/>
    </source>
</evidence>
<dbReference type="CDD" id="cd01130">
    <property type="entry name" value="VirB11-like_ATPase"/>
    <property type="match status" value="1"/>
</dbReference>
<dbReference type="Pfam" id="PF00437">
    <property type="entry name" value="T2SSE"/>
    <property type="match status" value="1"/>
</dbReference>
<protein>
    <submittedName>
        <fullName evidence="4">Unannotated protein</fullName>
    </submittedName>
</protein>
<comment type="similarity">
    <text evidence="1">Belongs to the GSP E family.</text>
</comment>